<dbReference type="AlphaFoldDB" id="A0A0A9CZH1"/>
<evidence type="ECO:0000313" key="1">
    <source>
        <dbReference type="EMBL" id="JAD78780.1"/>
    </source>
</evidence>
<dbReference type="EMBL" id="GBRH01219115">
    <property type="protein sequence ID" value="JAD78780.1"/>
    <property type="molecule type" value="Transcribed_RNA"/>
</dbReference>
<protein>
    <submittedName>
        <fullName evidence="1">Uncharacterized protein</fullName>
    </submittedName>
</protein>
<reference evidence="1" key="1">
    <citation type="submission" date="2014-09" db="EMBL/GenBank/DDBJ databases">
        <authorList>
            <person name="Magalhaes I.L.F."/>
            <person name="Oliveira U."/>
            <person name="Santos F.R."/>
            <person name="Vidigal T.H.D.A."/>
            <person name="Brescovit A.D."/>
            <person name="Santos A.J."/>
        </authorList>
    </citation>
    <scope>NUCLEOTIDE SEQUENCE</scope>
    <source>
        <tissue evidence="1">Shoot tissue taken approximately 20 cm above the soil surface</tissue>
    </source>
</reference>
<proteinExistence type="predicted"/>
<sequence>MFTEELDLHTKKQPLHNELKYSYVYMVLLAISGKSSKFRLHLQTLEFRVQSMISTLGGAISSLISME</sequence>
<reference evidence="1" key="2">
    <citation type="journal article" date="2015" name="Data Brief">
        <title>Shoot transcriptome of the giant reed, Arundo donax.</title>
        <authorList>
            <person name="Barrero R.A."/>
            <person name="Guerrero F.D."/>
            <person name="Moolhuijzen P."/>
            <person name="Goolsby J.A."/>
            <person name="Tidwell J."/>
            <person name="Bellgard S.E."/>
            <person name="Bellgard M.I."/>
        </authorList>
    </citation>
    <scope>NUCLEOTIDE SEQUENCE</scope>
    <source>
        <tissue evidence="1">Shoot tissue taken approximately 20 cm above the soil surface</tissue>
    </source>
</reference>
<organism evidence="1">
    <name type="scientific">Arundo donax</name>
    <name type="common">Giant reed</name>
    <name type="synonym">Donax arundinaceus</name>
    <dbReference type="NCBI Taxonomy" id="35708"/>
    <lineage>
        <taxon>Eukaryota</taxon>
        <taxon>Viridiplantae</taxon>
        <taxon>Streptophyta</taxon>
        <taxon>Embryophyta</taxon>
        <taxon>Tracheophyta</taxon>
        <taxon>Spermatophyta</taxon>
        <taxon>Magnoliopsida</taxon>
        <taxon>Liliopsida</taxon>
        <taxon>Poales</taxon>
        <taxon>Poaceae</taxon>
        <taxon>PACMAD clade</taxon>
        <taxon>Arundinoideae</taxon>
        <taxon>Arundineae</taxon>
        <taxon>Arundo</taxon>
    </lineage>
</organism>
<name>A0A0A9CZH1_ARUDO</name>
<accession>A0A0A9CZH1</accession>